<accession>A0A7C4RUM0</accession>
<reference evidence="2" key="1">
    <citation type="journal article" date="2020" name="mSystems">
        <title>Genome- and Community-Level Interaction Insights into Carbon Utilization and Element Cycling Functions of Hydrothermarchaeota in Hydrothermal Sediment.</title>
        <authorList>
            <person name="Zhou Z."/>
            <person name="Liu Y."/>
            <person name="Xu W."/>
            <person name="Pan J."/>
            <person name="Luo Z.H."/>
            <person name="Li M."/>
        </authorList>
    </citation>
    <scope>NUCLEOTIDE SEQUENCE [LARGE SCALE GENOMIC DNA]</scope>
    <source>
        <strain evidence="2">SpSt-477</strain>
    </source>
</reference>
<dbReference type="Pfam" id="PF10114">
    <property type="entry name" value="PocR"/>
    <property type="match status" value="1"/>
</dbReference>
<dbReference type="EMBL" id="DSUH01000375">
    <property type="protein sequence ID" value="HGU34403.1"/>
    <property type="molecule type" value="Genomic_DNA"/>
</dbReference>
<dbReference type="AlphaFoldDB" id="A0A7C4RUM0"/>
<proteinExistence type="predicted"/>
<dbReference type="InterPro" id="IPR018771">
    <property type="entry name" value="PocR_dom"/>
</dbReference>
<comment type="caution">
    <text evidence="2">The sequence shown here is derived from an EMBL/GenBank/DDBJ whole genome shotgun (WGS) entry which is preliminary data.</text>
</comment>
<sequence>MQLTDICPLSRWVAFEKHMHERFGIDINVFNPEGIRITDHKAWVNRLCPAIKATDKGQAFICAVAHMNISGEARRTQQSVIEECDAGLIKLVVPIFFQGEYLGAVGACGLRFEDGEVDPFLVHKVAGIPEETVEELAVDIGVMPREKAFELARTIESEIQHLIEACGSSSGQATTSGENHP</sequence>
<evidence type="ECO:0000313" key="2">
    <source>
        <dbReference type="EMBL" id="HGU34403.1"/>
    </source>
</evidence>
<name>A0A7C4RUM0_9BACT</name>
<gene>
    <name evidence="2" type="ORF">ENS29_16385</name>
</gene>
<protein>
    <recommendedName>
        <fullName evidence="1">PocR domain-containing protein</fullName>
    </recommendedName>
</protein>
<organism evidence="2">
    <name type="scientific">Desulfatirhabdium butyrativorans</name>
    <dbReference type="NCBI Taxonomy" id="340467"/>
    <lineage>
        <taxon>Bacteria</taxon>
        <taxon>Pseudomonadati</taxon>
        <taxon>Thermodesulfobacteriota</taxon>
        <taxon>Desulfobacteria</taxon>
        <taxon>Desulfobacterales</taxon>
        <taxon>Desulfatirhabdiaceae</taxon>
        <taxon>Desulfatirhabdium</taxon>
    </lineage>
</organism>
<feature type="domain" description="PocR" evidence="1">
    <location>
        <begin position="9"/>
        <end position="164"/>
    </location>
</feature>
<evidence type="ECO:0000259" key="1">
    <source>
        <dbReference type="Pfam" id="PF10114"/>
    </source>
</evidence>